<dbReference type="InterPro" id="IPR010982">
    <property type="entry name" value="Lambda_DNA-bd_dom_sf"/>
</dbReference>
<gene>
    <name evidence="2" type="ORF">H7849_17110</name>
</gene>
<proteinExistence type="predicted"/>
<dbReference type="PROSITE" id="PS50943">
    <property type="entry name" value="HTH_CROC1"/>
    <property type="match status" value="1"/>
</dbReference>
<evidence type="ECO:0000313" key="2">
    <source>
        <dbReference type="EMBL" id="QNI30825.1"/>
    </source>
</evidence>
<dbReference type="KEGG" id="adin:H7849_17110"/>
<accession>A0A7G8BE55</accession>
<dbReference type="RefSeq" id="WP_186740967.1">
    <property type="nucleotide sequence ID" value="NZ_CP060394.1"/>
</dbReference>
<keyword evidence="3" id="KW-1185">Reference proteome</keyword>
<dbReference type="Pfam" id="PF01381">
    <property type="entry name" value="HTH_3"/>
    <property type="match status" value="1"/>
</dbReference>
<dbReference type="Gene3D" id="1.10.260.40">
    <property type="entry name" value="lambda repressor-like DNA-binding domains"/>
    <property type="match status" value="1"/>
</dbReference>
<dbReference type="AlphaFoldDB" id="A0A7G8BE55"/>
<dbReference type="EMBL" id="CP060394">
    <property type="protein sequence ID" value="QNI30825.1"/>
    <property type="molecule type" value="Genomic_DNA"/>
</dbReference>
<sequence length="103" mass="11741">MTTLQEKLSRLPEARRKKIDQRTAQLVLEEQSMKELRKARKFTQADLAKALDVKQEQVSRMEKRTDLHISTLRRHVEALGGELIICATFPKGATIKITGLGEL</sequence>
<feature type="domain" description="HTH cro/C1-type" evidence="1">
    <location>
        <begin position="33"/>
        <end position="86"/>
    </location>
</feature>
<evidence type="ECO:0000313" key="3">
    <source>
        <dbReference type="Proteomes" id="UP000515312"/>
    </source>
</evidence>
<reference evidence="2 3" key="1">
    <citation type="submission" date="2020-08" db="EMBL/GenBank/DDBJ databases">
        <title>Edaphobacter telluris sp. nov. and Acidobacterium dinghuensis sp. nov., two acidobacteria isolated from forest soil.</title>
        <authorList>
            <person name="Fu J."/>
            <person name="Qiu L."/>
        </authorList>
    </citation>
    <scope>NUCLEOTIDE SEQUENCE [LARGE SCALE GENOMIC DNA]</scope>
    <source>
        <strain evidence="2">4Y35</strain>
    </source>
</reference>
<dbReference type="GO" id="GO:0003677">
    <property type="term" value="F:DNA binding"/>
    <property type="evidence" value="ECO:0007669"/>
    <property type="project" value="InterPro"/>
</dbReference>
<dbReference type="InterPro" id="IPR001387">
    <property type="entry name" value="Cro/C1-type_HTH"/>
</dbReference>
<evidence type="ECO:0000259" key="1">
    <source>
        <dbReference type="PROSITE" id="PS50943"/>
    </source>
</evidence>
<dbReference type="CDD" id="cd00093">
    <property type="entry name" value="HTH_XRE"/>
    <property type="match status" value="1"/>
</dbReference>
<dbReference type="SUPFAM" id="SSF47413">
    <property type="entry name" value="lambda repressor-like DNA-binding domains"/>
    <property type="match status" value="1"/>
</dbReference>
<dbReference type="Proteomes" id="UP000515312">
    <property type="component" value="Chromosome"/>
</dbReference>
<name>A0A7G8BE55_9BACT</name>
<organism evidence="2 3">
    <name type="scientific">Alloacidobacterium dinghuense</name>
    <dbReference type="NCBI Taxonomy" id="2763107"/>
    <lineage>
        <taxon>Bacteria</taxon>
        <taxon>Pseudomonadati</taxon>
        <taxon>Acidobacteriota</taxon>
        <taxon>Terriglobia</taxon>
        <taxon>Terriglobales</taxon>
        <taxon>Acidobacteriaceae</taxon>
        <taxon>Alloacidobacterium</taxon>
    </lineage>
</organism>
<dbReference type="SMART" id="SM00530">
    <property type="entry name" value="HTH_XRE"/>
    <property type="match status" value="1"/>
</dbReference>
<protein>
    <submittedName>
        <fullName evidence="2">Helix-turn-helix transcriptional regulator</fullName>
    </submittedName>
</protein>